<dbReference type="EMBL" id="JAEEGA010000001">
    <property type="protein sequence ID" value="MBP1039418.1"/>
    <property type="molecule type" value="Genomic_DNA"/>
</dbReference>
<protein>
    <submittedName>
        <fullName evidence="4">WxL domain-containing protein</fullName>
    </submittedName>
</protein>
<evidence type="ECO:0000256" key="2">
    <source>
        <dbReference type="SAM" id="SignalP"/>
    </source>
</evidence>
<feature type="chain" id="PRO_5037589386" evidence="2">
    <location>
        <begin position="27"/>
        <end position="258"/>
    </location>
</feature>
<evidence type="ECO:0000259" key="3">
    <source>
        <dbReference type="Pfam" id="PF13731"/>
    </source>
</evidence>
<reference evidence="4" key="1">
    <citation type="submission" date="2020-12" db="EMBL/GenBank/DDBJ databases">
        <title>Vagococcus allomyrinae sp. nov. and Enterococcus lavae sp. nov., isolated from the larvae of Allomyrina dichotoma.</title>
        <authorList>
            <person name="Lee S.D."/>
        </authorList>
    </citation>
    <scope>NUCLEOTIDE SEQUENCE</scope>
    <source>
        <strain evidence="4">BWB3-3</strain>
    </source>
</reference>
<evidence type="ECO:0000256" key="1">
    <source>
        <dbReference type="SAM" id="MobiDB-lite"/>
    </source>
</evidence>
<evidence type="ECO:0000313" key="4">
    <source>
        <dbReference type="EMBL" id="MBP1039418.1"/>
    </source>
</evidence>
<dbReference type="AlphaFoldDB" id="A0A940SUJ6"/>
<dbReference type="Proteomes" id="UP000674938">
    <property type="component" value="Unassembled WGS sequence"/>
</dbReference>
<gene>
    <name evidence="4" type="ORF">I6N95_00220</name>
</gene>
<feature type="compositionally biased region" description="Basic and acidic residues" evidence="1">
    <location>
        <begin position="55"/>
        <end position="69"/>
    </location>
</feature>
<name>A0A940SUJ6_9ENTE</name>
<feature type="region of interest" description="Disordered" evidence="1">
    <location>
        <begin position="42"/>
        <end position="71"/>
    </location>
</feature>
<proteinExistence type="predicted"/>
<comment type="caution">
    <text evidence="4">The sequence shown here is derived from an EMBL/GenBank/DDBJ whole genome shotgun (WGS) entry which is preliminary data.</text>
</comment>
<feature type="signal peptide" evidence="2">
    <location>
        <begin position="1"/>
        <end position="26"/>
    </location>
</feature>
<sequence>MKKINTTTVLCALALSAVVAPSVSSAANQSVNGDAKVEFKAGVNTPVNPVDPEDKEPKPVDPTEPDTEKPVVYPGGALRINHIPTISFGVNEISAKQADYFAQFEKVKDLESGTVKEKASYVEVADESGEFKGWAVKVSSDGVFRSAKGNIDGTITLSSAALRGLNGMDGQVDKAPVANGTVIVGKDAPTAEVLKAEAGKGYNTWQVVYGNSVTGNTVKGSDDTIRNAAVKLTVPEGQAVYAGEEYTASLVWTLEQGL</sequence>
<accession>A0A940SUJ6</accession>
<dbReference type="InterPro" id="IPR027994">
    <property type="entry name" value="WxL_dom"/>
</dbReference>
<feature type="domain" description="WxL" evidence="3">
    <location>
        <begin position="27"/>
        <end position="256"/>
    </location>
</feature>
<dbReference type="RefSeq" id="WP_209524325.1">
    <property type="nucleotide sequence ID" value="NZ_JAEEGA010000001.1"/>
</dbReference>
<evidence type="ECO:0000313" key="5">
    <source>
        <dbReference type="Proteomes" id="UP000674938"/>
    </source>
</evidence>
<organism evidence="4 5">
    <name type="scientific">Vagococcus allomyrinae</name>
    <dbReference type="NCBI Taxonomy" id="2794353"/>
    <lineage>
        <taxon>Bacteria</taxon>
        <taxon>Bacillati</taxon>
        <taxon>Bacillota</taxon>
        <taxon>Bacilli</taxon>
        <taxon>Lactobacillales</taxon>
        <taxon>Enterococcaceae</taxon>
        <taxon>Vagococcus</taxon>
    </lineage>
</organism>
<keyword evidence="5" id="KW-1185">Reference proteome</keyword>
<dbReference type="Pfam" id="PF13731">
    <property type="entry name" value="WxL"/>
    <property type="match status" value="1"/>
</dbReference>
<keyword evidence="2" id="KW-0732">Signal</keyword>